<sequence>KNELQQINDNTKDSNKTQDFITLFKSLNIKIIVTGHSLGGFLDQMCALSYDELANEVYTYNNIESKP</sequence>
<dbReference type="Gene3D" id="3.40.50.1820">
    <property type="entry name" value="alpha/beta hydrolase"/>
    <property type="match status" value="1"/>
</dbReference>
<comment type="caution">
    <text evidence="1">The sequence shown here is derived from an EMBL/GenBank/DDBJ whole genome shotgun (WGS) entry which is preliminary data.</text>
</comment>
<gene>
    <name evidence="1" type="ORF">CQA53_11240</name>
</gene>
<dbReference type="AlphaFoldDB" id="A0A3D8I3S3"/>
<dbReference type="Proteomes" id="UP000256379">
    <property type="component" value="Unassembled WGS sequence"/>
</dbReference>
<dbReference type="EMBL" id="NXLQ01000113">
    <property type="protein sequence ID" value="RDU59792.1"/>
    <property type="molecule type" value="Genomic_DNA"/>
</dbReference>
<feature type="non-terminal residue" evidence="1">
    <location>
        <position position="1"/>
    </location>
</feature>
<organism evidence="1 2">
    <name type="scientific">Helicobacter didelphidarum</name>
    <dbReference type="NCBI Taxonomy" id="2040648"/>
    <lineage>
        <taxon>Bacteria</taxon>
        <taxon>Pseudomonadati</taxon>
        <taxon>Campylobacterota</taxon>
        <taxon>Epsilonproteobacteria</taxon>
        <taxon>Campylobacterales</taxon>
        <taxon>Helicobacteraceae</taxon>
        <taxon>Helicobacter</taxon>
    </lineage>
</organism>
<evidence type="ECO:0000313" key="2">
    <source>
        <dbReference type="Proteomes" id="UP000256379"/>
    </source>
</evidence>
<accession>A0A3D8I3S3</accession>
<evidence type="ECO:0008006" key="3">
    <source>
        <dbReference type="Google" id="ProtNLM"/>
    </source>
</evidence>
<proteinExistence type="predicted"/>
<dbReference type="InterPro" id="IPR029058">
    <property type="entry name" value="AB_hydrolase_fold"/>
</dbReference>
<protein>
    <recommendedName>
        <fullName evidence="3">Fungal lipase-like domain-containing protein</fullName>
    </recommendedName>
</protein>
<dbReference type="SUPFAM" id="SSF53474">
    <property type="entry name" value="alpha/beta-Hydrolases"/>
    <property type="match status" value="1"/>
</dbReference>
<reference evidence="1 2" key="1">
    <citation type="submission" date="2018-04" db="EMBL/GenBank/DDBJ databases">
        <title>Novel Campyloabacter and Helicobacter Species and Strains.</title>
        <authorList>
            <person name="Mannion A.J."/>
            <person name="Shen Z."/>
            <person name="Fox J.G."/>
        </authorList>
    </citation>
    <scope>NUCLEOTIDE SEQUENCE [LARGE SCALE GENOMIC DNA]</scope>
    <source>
        <strain evidence="1 2">MIT 17-337</strain>
    </source>
</reference>
<name>A0A3D8I3S3_9HELI</name>
<keyword evidence="2" id="KW-1185">Reference proteome</keyword>
<evidence type="ECO:0000313" key="1">
    <source>
        <dbReference type="EMBL" id="RDU59792.1"/>
    </source>
</evidence>